<comment type="similarity">
    <text evidence="5">Belongs to the ATP-dependent AMP-binding enzyme family. MenE subfamily.</text>
</comment>
<dbReference type="InterPro" id="IPR050237">
    <property type="entry name" value="ATP-dep_AMP-bd_enzyme"/>
</dbReference>
<dbReference type="AlphaFoldDB" id="A0A402B2J6"/>
<dbReference type="Gene3D" id="3.40.50.12780">
    <property type="entry name" value="N-terminal domain of ligase-like"/>
    <property type="match status" value="1"/>
</dbReference>
<dbReference type="OrthoDB" id="9781737at2"/>
<dbReference type="PROSITE" id="PS00455">
    <property type="entry name" value="AMP_BINDING"/>
    <property type="match status" value="1"/>
</dbReference>
<dbReference type="InterPro" id="IPR010192">
    <property type="entry name" value="MenE"/>
</dbReference>
<dbReference type="UniPathway" id="UPA01057">
    <property type="reaction ID" value="UER00166"/>
</dbReference>
<feature type="domain" description="AMP-dependent synthetase/ligase" evidence="6">
    <location>
        <begin position="12"/>
        <end position="369"/>
    </location>
</feature>
<protein>
    <recommendedName>
        <fullName evidence="5">2-succinylbenzoate--CoA ligase</fullName>
        <ecNumber evidence="5">6.2.1.26</ecNumber>
    </recommendedName>
    <alternativeName>
        <fullName evidence="5">o-succinylbenzoyl-CoA synthetase</fullName>
        <shortName evidence="5">OSB-CoA synthetase</shortName>
    </alternativeName>
</protein>
<evidence type="ECO:0000256" key="5">
    <source>
        <dbReference type="HAMAP-Rule" id="MF_00731"/>
    </source>
</evidence>
<comment type="pathway">
    <text evidence="5">Quinol/quinone metabolism; menaquinone biosynthesis.</text>
</comment>
<dbReference type="GO" id="GO:0005524">
    <property type="term" value="F:ATP binding"/>
    <property type="evidence" value="ECO:0007669"/>
    <property type="project" value="UniProtKB-KW"/>
</dbReference>
<evidence type="ECO:0000259" key="7">
    <source>
        <dbReference type="Pfam" id="PF13193"/>
    </source>
</evidence>
<evidence type="ECO:0000313" key="8">
    <source>
        <dbReference type="EMBL" id="GCE25576.1"/>
    </source>
</evidence>
<evidence type="ECO:0000313" key="9">
    <source>
        <dbReference type="Proteomes" id="UP000287171"/>
    </source>
</evidence>
<keyword evidence="2 5" id="KW-0436">Ligase</keyword>
<dbReference type="SUPFAM" id="SSF56801">
    <property type="entry name" value="Acetyl-CoA synthetase-like"/>
    <property type="match status" value="1"/>
</dbReference>
<dbReference type="PANTHER" id="PTHR43767:SF1">
    <property type="entry name" value="NONRIBOSOMAL PEPTIDE SYNTHASE PES1 (EUROFUNG)-RELATED"/>
    <property type="match status" value="1"/>
</dbReference>
<dbReference type="Pfam" id="PF13193">
    <property type="entry name" value="AMP-binding_C"/>
    <property type="match status" value="1"/>
</dbReference>
<dbReference type="UniPathway" id="UPA00079"/>
<comment type="caution">
    <text evidence="8">The sequence shown here is derived from an EMBL/GenBank/DDBJ whole genome shotgun (WGS) entry which is preliminary data.</text>
</comment>
<dbReference type="InterPro" id="IPR000873">
    <property type="entry name" value="AMP-dep_synth/lig_dom"/>
</dbReference>
<dbReference type="EMBL" id="BIFT01000001">
    <property type="protein sequence ID" value="GCE25576.1"/>
    <property type="molecule type" value="Genomic_DNA"/>
</dbReference>
<dbReference type="PANTHER" id="PTHR43767">
    <property type="entry name" value="LONG-CHAIN-FATTY-ACID--COA LIGASE"/>
    <property type="match status" value="1"/>
</dbReference>
<comment type="catalytic activity">
    <reaction evidence="5">
        <text>2-succinylbenzoate + ATP + CoA = 2-succinylbenzoyl-CoA + AMP + diphosphate</text>
        <dbReference type="Rhea" id="RHEA:17009"/>
        <dbReference type="ChEBI" id="CHEBI:18325"/>
        <dbReference type="ChEBI" id="CHEBI:30616"/>
        <dbReference type="ChEBI" id="CHEBI:33019"/>
        <dbReference type="ChEBI" id="CHEBI:57287"/>
        <dbReference type="ChEBI" id="CHEBI:57364"/>
        <dbReference type="ChEBI" id="CHEBI:456215"/>
        <dbReference type="EC" id="6.2.1.26"/>
    </reaction>
</comment>
<evidence type="ECO:0000256" key="3">
    <source>
        <dbReference type="ARBA" id="ARBA00022741"/>
    </source>
</evidence>
<gene>
    <name evidence="5 8" type="primary">menE</name>
    <name evidence="8" type="ORF">KDA_10600</name>
</gene>
<evidence type="ECO:0000259" key="6">
    <source>
        <dbReference type="Pfam" id="PF00501"/>
    </source>
</evidence>
<evidence type="ECO:0000256" key="4">
    <source>
        <dbReference type="ARBA" id="ARBA00022840"/>
    </source>
</evidence>
<comment type="pathway">
    <text evidence="5">Quinol/quinone metabolism; 1,4-dihydroxy-2-naphthoate biosynthesis; 1,4-dihydroxy-2-naphthoate from chorismate: step 5/7.</text>
</comment>
<keyword evidence="4 5" id="KW-0067">ATP-binding</keyword>
<name>A0A402B2J6_9CHLR</name>
<dbReference type="HAMAP" id="MF_00731">
    <property type="entry name" value="MenE"/>
    <property type="match status" value="1"/>
</dbReference>
<dbReference type="InterPro" id="IPR045851">
    <property type="entry name" value="AMP-bd_C_sf"/>
</dbReference>
<proteinExistence type="inferred from homology"/>
<dbReference type="NCBIfam" id="NF002966">
    <property type="entry name" value="PRK03640.1"/>
    <property type="match status" value="1"/>
</dbReference>
<dbReference type="GO" id="GO:0009234">
    <property type="term" value="P:menaquinone biosynthetic process"/>
    <property type="evidence" value="ECO:0007669"/>
    <property type="project" value="UniProtKB-UniRule"/>
</dbReference>
<dbReference type="InterPro" id="IPR042099">
    <property type="entry name" value="ANL_N_sf"/>
</dbReference>
<dbReference type="NCBIfam" id="TIGR01923">
    <property type="entry name" value="menE"/>
    <property type="match status" value="1"/>
</dbReference>
<keyword evidence="9" id="KW-1185">Reference proteome</keyword>
<dbReference type="Proteomes" id="UP000287171">
    <property type="component" value="Unassembled WGS sequence"/>
</dbReference>
<comment type="function">
    <text evidence="5">Converts 2-succinylbenzoate (OSB) to 2-succinylbenzoyl-CoA (OSB-CoA).</text>
</comment>
<dbReference type="InterPro" id="IPR020845">
    <property type="entry name" value="AMP-binding_CS"/>
</dbReference>
<dbReference type="GO" id="GO:0008756">
    <property type="term" value="F:o-succinylbenzoate-CoA ligase activity"/>
    <property type="evidence" value="ECO:0007669"/>
    <property type="project" value="UniProtKB-UniRule"/>
</dbReference>
<keyword evidence="3 5" id="KW-0547">Nucleotide-binding</keyword>
<sequence length="513" mass="56453">MNIPGSQLPNWLQRSAENTPQKIAVSTPEIEWSFAELNQQAIQLARQLAALGVRQNSRVALLASNGLPFVVCVHALMRLGAILVPLNVRLTLEEQVWLLRDVDALALVSDQQYHTRASELKQAFPALLEARLLLDLADRQVTLQNIAPDLHTPLLDEIDLEAIQAIMYTSGTTGTPKGVLITYKMQWWNALGSSLNLGHHPESDCWLLCMPLFHIGGLSILLKNVIYGIRIIVYEKFDARSINQAIQAQGVSIISVVAVMLQRMLADLDDRQQHYPTTLRCVLLGGGPAPRPLLEECARRHVPVVQTYGLTESCSQAVTLAPGDALRKLGSAGRPLLPVQLHIMDEEKVAQPHQPGIICLKGPSITTGYDHRPEATAATITDGWLATGDIGYVDEEGYLYVLDRRNDLIISGGENVYPAEIEAILLAHPEVEEAGVCGQADPQWGQVPIAFVHLKAGSSLSSDMLLAYATPKLARYKLPRAIHIVDQLPRNSAGKLLRRELPNYLIAKMPKKH</sequence>
<dbReference type="RefSeq" id="WP_126626142.1">
    <property type="nucleotide sequence ID" value="NZ_BIFT01000001.1"/>
</dbReference>
<dbReference type="Pfam" id="PF00501">
    <property type="entry name" value="AMP-binding"/>
    <property type="match status" value="1"/>
</dbReference>
<organism evidence="8 9">
    <name type="scientific">Dictyobacter alpinus</name>
    <dbReference type="NCBI Taxonomy" id="2014873"/>
    <lineage>
        <taxon>Bacteria</taxon>
        <taxon>Bacillati</taxon>
        <taxon>Chloroflexota</taxon>
        <taxon>Ktedonobacteria</taxon>
        <taxon>Ktedonobacterales</taxon>
        <taxon>Dictyobacteraceae</taxon>
        <taxon>Dictyobacter</taxon>
    </lineage>
</organism>
<keyword evidence="1 5" id="KW-0474">Menaquinone biosynthesis</keyword>
<dbReference type="Gene3D" id="3.30.300.30">
    <property type="match status" value="1"/>
</dbReference>
<evidence type="ECO:0000256" key="1">
    <source>
        <dbReference type="ARBA" id="ARBA00022428"/>
    </source>
</evidence>
<evidence type="ECO:0000256" key="2">
    <source>
        <dbReference type="ARBA" id="ARBA00022598"/>
    </source>
</evidence>
<feature type="domain" description="AMP-binding enzyme C-terminal" evidence="7">
    <location>
        <begin position="420"/>
        <end position="495"/>
    </location>
</feature>
<reference evidence="9" key="1">
    <citation type="submission" date="2018-12" db="EMBL/GenBank/DDBJ databases">
        <title>Tengunoibacter tsumagoiensis gen. nov., sp. nov., Dictyobacter kobayashii sp. nov., D. alpinus sp. nov., and D. joshuensis sp. nov. and description of Dictyobacteraceae fam. nov. within the order Ktedonobacterales isolated from Tengu-no-mugimeshi.</title>
        <authorList>
            <person name="Wang C.M."/>
            <person name="Zheng Y."/>
            <person name="Sakai Y."/>
            <person name="Toyoda A."/>
            <person name="Minakuchi Y."/>
            <person name="Abe K."/>
            <person name="Yokota A."/>
            <person name="Yabe S."/>
        </authorList>
    </citation>
    <scope>NUCLEOTIDE SEQUENCE [LARGE SCALE GENOMIC DNA]</scope>
    <source>
        <strain evidence="9">Uno16</strain>
    </source>
</reference>
<dbReference type="EC" id="6.2.1.26" evidence="5"/>
<dbReference type="InterPro" id="IPR025110">
    <property type="entry name" value="AMP-bd_C"/>
</dbReference>
<accession>A0A402B2J6</accession>